<dbReference type="Pfam" id="PF07687">
    <property type="entry name" value="M20_dimer"/>
    <property type="match status" value="1"/>
</dbReference>
<dbReference type="Pfam" id="PF01546">
    <property type="entry name" value="Peptidase_M20"/>
    <property type="match status" value="1"/>
</dbReference>
<dbReference type="InterPro" id="IPR011650">
    <property type="entry name" value="Peptidase_M20_dimer"/>
</dbReference>
<organism evidence="4 5">
    <name type="scientific">Pseudoponticoccus marisrubri</name>
    <dbReference type="NCBI Taxonomy" id="1685382"/>
    <lineage>
        <taxon>Bacteria</taxon>
        <taxon>Pseudomonadati</taxon>
        <taxon>Pseudomonadota</taxon>
        <taxon>Alphaproteobacteria</taxon>
        <taxon>Rhodobacterales</taxon>
        <taxon>Roseobacteraceae</taxon>
        <taxon>Pseudoponticoccus</taxon>
    </lineage>
</organism>
<sequence>MPIRNRIAEWQEELTAWRHDLHRHPELRWEETRTASLVAERLRGFGCDDVQEGIARTGVVAVLKGRGPGPVLGFRADMDALPITEATGVAHASTRRGRMHACGHDGHTTMLLAAMRYLAETRGFDGTVVALFQPAEEGGGGARAMVEAGVFDRYGVEAVYGMHNLPGLPAGQFAIRPGTMMAAADFFRLTLRGAGGHAAMPHQAADTNLAAASLVVALQSIASRSIDAQQPVVVSVTSMRSDSDTYNVLPDKVELKGTVRYMAPGLGARIHARMEEIAEGVARTHGVTARLRYKSGVAPTVNTAPEAEAAARAAETVSDAVSREAVPLMAGEDFSDMLAVRPGAFMFLGNGDSAELHNPAYDFNDAILPIGASWFAALAEGAGRPG</sequence>
<protein>
    <submittedName>
        <fullName evidence="4">Amidohydrolase</fullName>
    </submittedName>
</protein>
<dbReference type="EMBL" id="LPXO01000003">
    <property type="protein sequence ID" value="KUF11512.1"/>
    <property type="molecule type" value="Genomic_DNA"/>
</dbReference>
<dbReference type="InterPro" id="IPR017439">
    <property type="entry name" value="Amidohydrolase"/>
</dbReference>
<dbReference type="RefSeq" id="WP_058861458.1">
    <property type="nucleotide sequence ID" value="NZ_LPXO01000003.1"/>
</dbReference>
<dbReference type="InterPro" id="IPR002933">
    <property type="entry name" value="Peptidase_M20"/>
</dbReference>
<evidence type="ECO:0000313" key="5">
    <source>
        <dbReference type="Proteomes" id="UP000054396"/>
    </source>
</evidence>
<dbReference type="InterPro" id="IPR036264">
    <property type="entry name" value="Bact_exopeptidase_dim_dom"/>
</dbReference>
<evidence type="ECO:0000313" key="4">
    <source>
        <dbReference type="EMBL" id="KUF11512.1"/>
    </source>
</evidence>
<dbReference type="Gene3D" id="3.30.70.360">
    <property type="match status" value="1"/>
</dbReference>
<dbReference type="SUPFAM" id="SSF55031">
    <property type="entry name" value="Bacterial exopeptidase dimerisation domain"/>
    <property type="match status" value="1"/>
</dbReference>
<dbReference type="AlphaFoldDB" id="A0A0W7WLY9"/>
<feature type="domain" description="Peptidase M20 dimerisation" evidence="3">
    <location>
        <begin position="187"/>
        <end position="279"/>
    </location>
</feature>
<feature type="binding site" evidence="2">
    <location>
        <position position="104"/>
    </location>
    <ligand>
        <name>Mn(2+)</name>
        <dbReference type="ChEBI" id="CHEBI:29035"/>
        <label>2</label>
    </ligand>
</feature>
<feature type="binding site" evidence="2">
    <location>
        <position position="102"/>
    </location>
    <ligand>
        <name>Mn(2+)</name>
        <dbReference type="ChEBI" id="CHEBI:29035"/>
        <label>2</label>
    </ligand>
</feature>
<dbReference type="GO" id="GO:0050118">
    <property type="term" value="F:N-acetyldiaminopimelate deacetylase activity"/>
    <property type="evidence" value="ECO:0007669"/>
    <property type="project" value="UniProtKB-ARBA"/>
</dbReference>
<dbReference type="CDD" id="cd05666">
    <property type="entry name" value="M20_Acy1-like"/>
    <property type="match status" value="1"/>
</dbReference>
<gene>
    <name evidence="4" type="ORF">AVJ23_07045</name>
</gene>
<comment type="cofactor">
    <cofactor evidence="2">
        <name>Mn(2+)</name>
        <dbReference type="ChEBI" id="CHEBI:29035"/>
    </cofactor>
    <text evidence="2">The Mn(2+) ion enhances activity.</text>
</comment>
<evidence type="ECO:0000256" key="1">
    <source>
        <dbReference type="ARBA" id="ARBA00022801"/>
    </source>
</evidence>
<dbReference type="Gene3D" id="3.40.630.10">
    <property type="entry name" value="Zn peptidases"/>
    <property type="match status" value="1"/>
</dbReference>
<dbReference type="NCBIfam" id="TIGR01891">
    <property type="entry name" value="amidohydrolases"/>
    <property type="match status" value="1"/>
</dbReference>
<feature type="binding site" evidence="2">
    <location>
        <position position="137"/>
    </location>
    <ligand>
        <name>Mn(2+)</name>
        <dbReference type="ChEBI" id="CHEBI:29035"/>
        <label>2</label>
    </ligand>
</feature>
<name>A0A0W7WLY9_9RHOB</name>
<comment type="caution">
    <text evidence="4">The sequence shown here is derived from an EMBL/GenBank/DDBJ whole genome shotgun (WGS) entry which is preliminary data.</text>
</comment>
<keyword evidence="2" id="KW-0464">Manganese</keyword>
<dbReference type="SUPFAM" id="SSF53187">
    <property type="entry name" value="Zn-dependent exopeptidases"/>
    <property type="match status" value="1"/>
</dbReference>
<dbReference type="GO" id="GO:0019877">
    <property type="term" value="P:diaminopimelate biosynthetic process"/>
    <property type="evidence" value="ECO:0007669"/>
    <property type="project" value="UniProtKB-ARBA"/>
</dbReference>
<dbReference type="Proteomes" id="UP000054396">
    <property type="component" value="Unassembled WGS sequence"/>
</dbReference>
<evidence type="ECO:0000256" key="2">
    <source>
        <dbReference type="PIRSR" id="PIRSR005962-1"/>
    </source>
</evidence>
<dbReference type="PIRSF" id="PIRSF005962">
    <property type="entry name" value="Pept_M20D_amidohydro"/>
    <property type="match status" value="1"/>
</dbReference>
<evidence type="ECO:0000259" key="3">
    <source>
        <dbReference type="Pfam" id="PF07687"/>
    </source>
</evidence>
<feature type="binding site" evidence="2">
    <location>
        <position position="163"/>
    </location>
    <ligand>
        <name>Mn(2+)</name>
        <dbReference type="ChEBI" id="CHEBI:29035"/>
        <label>2</label>
    </ligand>
</feature>
<dbReference type="OrthoDB" id="9777385at2"/>
<feature type="binding site" evidence="2">
    <location>
        <position position="357"/>
    </location>
    <ligand>
        <name>Mn(2+)</name>
        <dbReference type="ChEBI" id="CHEBI:29035"/>
        <label>2</label>
    </ligand>
</feature>
<dbReference type="STRING" id="1685382.AVJ23_07045"/>
<keyword evidence="2" id="KW-0479">Metal-binding</keyword>
<reference evidence="4 5" key="1">
    <citation type="submission" date="2015-12" db="EMBL/GenBank/DDBJ databases">
        <authorList>
            <person name="Shamseldin A."/>
            <person name="Moawad H."/>
            <person name="Abd El-Rahim W.M."/>
            <person name="Sadowsky M.J."/>
        </authorList>
    </citation>
    <scope>NUCLEOTIDE SEQUENCE [LARGE SCALE GENOMIC DNA]</scope>
    <source>
        <strain evidence="4 5">SJ5A-1</strain>
    </source>
</reference>
<dbReference type="GO" id="GO:0046872">
    <property type="term" value="F:metal ion binding"/>
    <property type="evidence" value="ECO:0007669"/>
    <property type="project" value="UniProtKB-KW"/>
</dbReference>
<dbReference type="PANTHER" id="PTHR11014">
    <property type="entry name" value="PEPTIDASE M20 FAMILY MEMBER"/>
    <property type="match status" value="1"/>
</dbReference>
<accession>A0A0W7WLY9</accession>
<proteinExistence type="predicted"/>
<keyword evidence="1 4" id="KW-0378">Hydrolase</keyword>
<dbReference type="FunFam" id="3.30.70.360:FF:000001">
    <property type="entry name" value="N-acetyldiaminopimelate deacetylase"/>
    <property type="match status" value="1"/>
</dbReference>
<keyword evidence="5" id="KW-1185">Reference proteome</keyword>
<dbReference type="PANTHER" id="PTHR11014:SF63">
    <property type="entry name" value="METALLOPEPTIDASE, PUTATIVE (AFU_ORTHOLOGUE AFUA_6G09600)-RELATED"/>
    <property type="match status" value="1"/>
</dbReference>